<dbReference type="AlphaFoldDB" id="F0NXS3"/>
<sequence>MTQRVINNPDAKFNQSVTVVIKRSQINFSPYNPKHHTKEHINDIKRNFKRVGFLGGIIWNSITGNLVDGHKRVMVHDLYYKYDGTPETDYDIKVEKIELDQKTEKEQNVFQYKSITPLNDELMRELISEIDYKNAGLDDFDLNYYGVTVPELNNNNIHDEIEHLYQPIAEQKTIERELSDEEKKQAVKDVKKEIQEKAIEKTKDMISYITLSFDNHKSKEAFCRRFDIPEYSTIIKGEEFSNKVERIYD</sequence>
<reference evidence="1 2" key="1">
    <citation type="journal article" date="2011" name="Stand. Genomic Sci.">
        <title>Complete genome sequence of Weeksella virosa type strain (9751).</title>
        <authorList>
            <person name="Lang E."/>
            <person name="Teshima H."/>
            <person name="Lucas S."/>
            <person name="Lapidus A."/>
            <person name="Hammon N."/>
            <person name="Deshpande S."/>
            <person name="Nolan M."/>
            <person name="Cheng J.F."/>
            <person name="Pitluck S."/>
            <person name="Liolios K."/>
            <person name="Pagani I."/>
            <person name="Mikhailova N."/>
            <person name="Ivanova N."/>
            <person name="Mavromatis K."/>
            <person name="Pati A."/>
            <person name="Tapia R."/>
            <person name="Han C."/>
            <person name="Goodwin L."/>
            <person name="Chen A."/>
            <person name="Palaniappan K."/>
            <person name="Land M."/>
            <person name="Hauser L."/>
            <person name="Chang Y.J."/>
            <person name="Jeffries C.D."/>
            <person name="Brambilla E.M."/>
            <person name="Kopitz M."/>
            <person name="Rohde M."/>
            <person name="Goker M."/>
            <person name="Tindall B.J."/>
            <person name="Detter J.C."/>
            <person name="Woyke T."/>
            <person name="Bristow J."/>
            <person name="Eisen J.A."/>
            <person name="Markowitz V."/>
            <person name="Hugenholtz P."/>
            <person name="Klenk H.P."/>
            <person name="Kyrpides N.C."/>
        </authorList>
    </citation>
    <scope>NUCLEOTIDE SEQUENCE [LARGE SCALE GENOMIC DNA]</scope>
    <source>
        <strain evidence="2">ATCC 43766 / DSM 16922 / JCM 21250 / NBRC 16016 / NCTC 11634 / CL345/78</strain>
    </source>
</reference>
<dbReference type="KEGG" id="wvi:Weevi_0258"/>
<dbReference type="InterPro" id="IPR036086">
    <property type="entry name" value="ParB/Sulfiredoxin_sf"/>
</dbReference>
<keyword evidence="2" id="KW-1185">Reference proteome</keyword>
<dbReference type="Proteomes" id="UP000008641">
    <property type="component" value="Chromosome"/>
</dbReference>
<gene>
    <name evidence="1" type="ordered locus">Weevi_0258</name>
</gene>
<proteinExistence type="predicted"/>
<dbReference type="GO" id="GO:0032259">
    <property type="term" value="P:methylation"/>
    <property type="evidence" value="ECO:0007669"/>
    <property type="project" value="UniProtKB-KW"/>
</dbReference>
<reference evidence="2" key="2">
    <citation type="journal article" date="2011" name="Stand. Genomic Sci.">
        <title>Complete genome sequence of Weeksella virosa type strain (9751T).</title>
        <authorList>
            <person name="Lang E."/>
            <person name="Teshima H."/>
            <person name="Lucas S."/>
            <person name="Lapidus A."/>
            <person name="Hammon N."/>
            <person name="Deshpande S."/>
            <person name="Nolan M."/>
            <person name="Cheng J."/>
            <person name="Pitluck S."/>
            <person name="Liolios K."/>
            <person name="Pagani I."/>
            <person name="Mikhailova N."/>
            <person name="Ivanova N."/>
            <person name="Mavromatis K."/>
            <person name="Pati A."/>
            <person name="Tapia R."/>
            <person name="Han C."/>
            <person name="Goodwin L."/>
            <person name="Chen A."/>
            <person name="Palaniappan K."/>
            <person name="Land M."/>
            <person name="Hauser L."/>
            <person name="Chang Y."/>
            <person name="Jeffries C."/>
            <person name="Brambilla E."/>
            <person name="Kopitz M."/>
            <person name="Rohde M."/>
            <person name="Goker M."/>
            <person name="Tindall B."/>
            <person name="Detter J."/>
            <person name="Woyke T."/>
            <person name="Bristow J."/>
            <person name="Eisen J."/>
            <person name="Markowitz V."/>
            <person name="Hugenholtz P."/>
            <person name="Klenk H."/>
            <person name="Kyrpides N."/>
        </authorList>
    </citation>
    <scope>NUCLEOTIDE SEQUENCE [LARGE SCALE GENOMIC DNA]</scope>
    <source>
        <strain evidence="2">ATCC 43766 / DSM 16922 / JCM 21250 / NBRC 16016 / NCTC 11634 / CL345/78</strain>
    </source>
</reference>
<dbReference type="eggNOG" id="COG1475">
    <property type="taxonomic scope" value="Bacteria"/>
</dbReference>
<dbReference type="OrthoDB" id="1007248at2"/>
<dbReference type="STRING" id="865938.Weevi_0258"/>
<evidence type="ECO:0000313" key="2">
    <source>
        <dbReference type="Proteomes" id="UP000008641"/>
    </source>
</evidence>
<keyword evidence="1" id="KW-0489">Methyltransferase</keyword>
<dbReference type="EMBL" id="CP002455">
    <property type="protein sequence ID" value="ADX66980.1"/>
    <property type="molecule type" value="Genomic_DNA"/>
</dbReference>
<dbReference type="GO" id="GO:0008168">
    <property type="term" value="F:methyltransferase activity"/>
    <property type="evidence" value="ECO:0007669"/>
    <property type="project" value="UniProtKB-KW"/>
</dbReference>
<accession>F0NXS3</accession>
<dbReference type="RefSeq" id="WP_013597372.1">
    <property type="nucleotide sequence ID" value="NC_015144.1"/>
</dbReference>
<name>F0NXS3_WEEVC</name>
<protein>
    <submittedName>
        <fullName evidence="1">DNA methylase</fullName>
    </submittedName>
</protein>
<dbReference type="HOGENOM" id="CLU_090933_0_0_10"/>
<evidence type="ECO:0000313" key="1">
    <source>
        <dbReference type="EMBL" id="ADX66980.1"/>
    </source>
</evidence>
<organism evidence="1 2">
    <name type="scientific">Weeksella virosa (strain ATCC 43766 / DSM 16922 / JCM 21250 / CCUG 30538 / CDC 9751 / IAM 14551 / NBRC 16016 / NCTC 11634 / CL345/78)</name>
    <dbReference type="NCBI Taxonomy" id="865938"/>
    <lineage>
        <taxon>Bacteria</taxon>
        <taxon>Pseudomonadati</taxon>
        <taxon>Bacteroidota</taxon>
        <taxon>Flavobacteriia</taxon>
        <taxon>Flavobacteriales</taxon>
        <taxon>Weeksellaceae</taxon>
        <taxon>Weeksella</taxon>
    </lineage>
</organism>
<keyword evidence="1" id="KW-0808">Transferase</keyword>
<dbReference type="SUPFAM" id="SSF110849">
    <property type="entry name" value="ParB/Sulfiredoxin"/>
    <property type="match status" value="1"/>
</dbReference>